<organism evidence="3 4">
    <name type="scientific">Pyramidobacter porci</name>
    <dbReference type="NCBI Taxonomy" id="2605789"/>
    <lineage>
        <taxon>Bacteria</taxon>
        <taxon>Thermotogati</taxon>
        <taxon>Synergistota</taxon>
        <taxon>Synergistia</taxon>
        <taxon>Synergistales</taxon>
        <taxon>Dethiosulfovibrionaceae</taxon>
        <taxon>Pyramidobacter</taxon>
    </lineage>
</organism>
<dbReference type="EMBL" id="VUNH01000002">
    <property type="protein sequence ID" value="MST55049.1"/>
    <property type="molecule type" value="Genomic_DNA"/>
</dbReference>
<dbReference type="RefSeq" id="WP_154528152.1">
    <property type="nucleotide sequence ID" value="NZ_VUNH01000002.1"/>
</dbReference>
<evidence type="ECO:0000313" key="4">
    <source>
        <dbReference type="Proteomes" id="UP000473699"/>
    </source>
</evidence>
<evidence type="ECO:0000313" key="3">
    <source>
        <dbReference type="EMBL" id="MST55049.1"/>
    </source>
</evidence>
<dbReference type="SUPFAM" id="SSF47413">
    <property type="entry name" value="lambda repressor-like DNA-binding domains"/>
    <property type="match status" value="1"/>
</dbReference>
<dbReference type="GO" id="GO:0003700">
    <property type="term" value="F:DNA-binding transcription factor activity"/>
    <property type="evidence" value="ECO:0007669"/>
    <property type="project" value="TreeGrafter"/>
</dbReference>
<keyword evidence="4" id="KW-1185">Reference proteome</keyword>
<dbReference type="PROSITE" id="PS50943">
    <property type="entry name" value="HTH_CROC1"/>
    <property type="match status" value="1"/>
</dbReference>
<dbReference type="GO" id="GO:0005829">
    <property type="term" value="C:cytosol"/>
    <property type="evidence" value="ECO:0007669"/>
    <property type="project" value="TreeGrafter"/>
</dbReference>
<dbReference type="Pfam" id="PF01381">
    <property type="entry name" value="HTH_3"/>
    <property type="match status" value="1"/>
</dbReference>
<gene>
    <name evidence="3" type="ORF">FYJ74_03165</name>
</gene>
<dbReference type="Proteomes" id="UP000473699">
    <property type="component" value="Unassembled WGS sequence"/>
</dbReference>
<dbReference type="PANTHER" id="PTHR46797">
    <property type="entry name" value="HTH-TYPE TRANSCRIPTIONAL REGULATOR"/>
    <property type="match status" value="1"/>
</dbReference>
<name>A0A6L5Y9S8_9BACT</name>
<dbReference type="Gene3D" id="1.10.260.40">
    <property type="entry name" value="lambda repressor-like DNA-binding domains"/>
    <property type="match status" value="1"/>
</dbReference>
<feature type="domain" description="HTH cro/C1-type" evidence="2">
    <location>
        <begin position="7"/>
        <end position="61"/>
    </location>
</feature>
<dbReference type="InterPro" id="IPR050807">
    <property type="entry name" value="TransReg_Diox_bact_type"/>
</dbReference>
<sequence length="127" mass="14675">MTLGLRIRTLRKALKMTQQQLADATEVSRIYIQALESNRRSPSMKLLHRLADRLGVETSDLLEEFPRDNGGRLQLEELFAGPKPMEIWYRSHKLSEKDVHMVHRLIDAALSDWEGEPKRGRAKGVRN</sequence>
<keyword evidence="1" id="KW-0238">DNA-binding</keyword>
<dbReference type="InterPro" id="IPR010982">
    <property type="entry name" value="Lambda_DNA-bd_dom_sf"/>
</dbReference>
<dbReference type="PANTHER" id="PTHR46797:SF1">
    <property type="entry name" value="METHYLPHOSPHONATE SYNTHASE"/>
    <property type="match status" value="1"/>
</dbReference>
<dbReference type="AlphaFoldDB" id="A0A6L5Y9S8"/>
<proteinExistence type="predicted"/>
<comment type="caution">
    <text evidence="3">The sequence shown here is derived from an EMBL/GenBank/DDBJ whole genome shotgun (WGS) entry which is preliminary data.</text>
</comment>
<dbReference type="CDD" id="cd00093">
    <property type="entry name" value="HTH_XRE"/>
    <property type="match status" value="1"/>
</dbReference>
<reference evidence="3 4" key="1">
    <citation type="submission" date="2019-08" db="EMBL/GenBank/DDBJ databases">
        <title>In-depth cultivation of the pig gut microbiome towards novel bacterial diversity and tailored functional studies.</title>
        <authorList>
            <person name="Wylensek D."/>
            <person name="Hitch T.C.A."/>
            <person name="Clavel T."/>
        </authorList>
    </citation>
    <scope>NUCLEOTIDE SEQUENCE [LARGE SCALE GENOMIC DNA]</scope>
    <source>
        <strain evidence="3 4">SM-530-WT-4B</strain>
    </source>
</reference>
<dbReference type="SMART" id="SM00530">
    <property type="entry name" value="HTH_XRE"/>
    <property type="match status" value="1"/>
</dbReference>
<dbReference type="InterPro" id="IPR001387">
    <property type="entry name" value="Cro/C1-type_HTH"/>
</dbReference>
<dbReference type="GO" id="GO:0003677">
    <property type="term" value="F:DNA binding"/>
    <property type="evidence" value="ECO:0007669"/>
    <property type="project" value="UniProtKB-KW"/>
</dbReference>
<protein>
    <submittedName>
        <fullName evidence="3">Helix-turn-helix transcriptional regulator</fullName>
    </submittedName>
</protein>
<evidence type="ECO:0000259" key="2">
    <source>
        <dbReference type="PROSITE" id="PS50943"/>
    </source>
</evidence>
<accession>A0A6L5Y9S8</accession>
<evidence type="ECO:0000256" key="1">
    <source>
        <dbReference type="ARBA" id="ARBA00023125"/>
    </source>
</evidence>